<evidence type="ECO:0000313" key="2">
    <source>
        <dbReference type="Proteomes" id="UP001465331"/>
    </source>
</evidence>
<dbReference type="RefSeq" id="WP_352887501.1">
    <property type="nucleotide sequence ID" value="NZ_JBEPIJ010000003.1"/>
</dbReference>
<gene>
    <name evidence="1" type="ORF">ABSH63_03570</name>
</gene>
<dbReference type="EMBL" id="JBEPIJ010000003">
    <property type="protein sequence ID" value="MES0873091.1"/>
    <property type="molecule type" value="Genomic_DNA"/>
</dbReference>
<name>A0ABV2A868_9GAMM</name>
<protein>
    <submittedName>
        <fullName evidence="1">Uncharacterized protein</fullName>
    </submittedName>
</protein>
<proteinExistence type="predicted"/>
<comment type="caution">
    <text evidence="1">The sequence shown here is derived from an EMBL/GenBank/DDBJ whole genome shotgun (WGS) entry which is preliminary data.</text>
</comment>
<keyword evidence="2" id="KW-1185">Reference proteome</keyword>
<sequence>MLRRIRRRIGQLVGAGPAPSADGERRLAFAAELPVGQNLPLWRLQLQLVREPHADGERVRLRAHLQTNFASALRPALQHAATAAARPALGSDGRPALTLAQRAGSLVQRAATRALEVPALRTLAEPLLQLDLNSWIEVQASTASLADGSHQLLPQQDKLAALGIRPRRAAEQPLAESWAGEAPDGFAQVSVLQLDKRHLPERLRRRIGERPFSLAAAVINTAQQKS</sequence>
<reference evidence="1 2" key="1">
    <citation type="submission" date="2024-06" db="EMBL/GenBank/DDBJ databases">
        <authorList>
            <person name="Li Z."/>
            <person name="Jiang Y."/>
        </authorList>
    </citation>
    <scope>NUCLEOTIDE SEQUENCE [LARGE SCALE GENOMIC DNA]</scope>
    <source>
        <strain evidence="1 2">HSW-8</strain>
    </source>
</reference>
<dbReference type="Proteomes" id="UP001465331">
    <property type="component" value="Unassembled WGS sequence"/>
</dbReference>
<accession>A0ABV2A868</accession>
<organism evidence="1 2">
    <name type="scientific">Sinimarinibacterium thermocellulolyticum</name>
    <dbReference type="NCBI Taxonomy" id="3170016"/>
    <lineage>
        <taxon>Bacteria</taxon>
        <taxon>Pseudomonadati</taxon>
        <taxon>Pseudomonadota</taxon>
        <taxon>Gammaproteobacteria</taxon>
        <taxon>Nevskiales</taxon>
        <taxon>Nevskiaceae</taxon>
        <taxon>Sinimarinibacterium</taxon>
    </lineage>
</organism>
<evidence type="ECO:0000313" key="1">
    <source>
        <dbReference type="EMBL" id="MES0873091.1"/>
    </source>
</evidence>